<organism evidence="2 3">
    <name type="scientific">Clostridium perfringens</name>
    <dbReference type="NCBI Taxonomy" id="1502"/>
    <lineage>
        <taxon>Bacteria</taxon>
        <taxon>Bacillati</taxon>
        <taxon>Bacillota</taxon>
        <taxon>Clostridia</taxon>
        <taxon>Eubacteriales</taxon>
        <taxon>Clostridiaceae</taxon>
        <taxon>Clostridium</taxon>
    </lineage>
</organism>
<accession>A0A133N6B6</accession>
<proteinExistence type="predicted"/>
<reference evidence="2 3" key="1">
    <citation type="submission" date="2016-01" db="EMBL/GenBank/DDBJ databases">
        <authorList>
            <person name="Oliw E.H."/>
        </authorList>
    </citation>
    <scope>NUCLEOTIDE SEQUENCE [LARGE SCALE GENOMIC DNA]</scope>
    <source>
        <strain evidence="2 3">MJR7757A</strain>
    </source>
</reference>
<dbReference type="Proteomes" id="UP000070646">
    <property type="component" value="Unassembled WGS sequence"/>
</dbReference>
<dbReference type="EMBL" id="LRPU01000078">
    <property type="protein sequence ID" value="KXA11817.1"/>
    <property type="molecule type" value="Genomic_DNA"/>
</dbReference>
<comment type="caution">
    <text evidence="2">The sequence shown here is derived from an EMBL/GenBank/DDBJ whole genome shotgun (WGS) entry which is preliminary data.</text>
</comment>
<keyword evidence="1" id="KW-0812">Transmembrane</keyword>
<feature type="transmembrane region" description="Helical" evidence="1">
    <location>
        <begin position="6"/>
        <end position="27"/>
    </location>
</feature>
<sequence length="59" mass="6710">MLTTNGKVILGTISIFTALYLSLYFMIKSLDEKEPRKSFKYLILSTCNMLALIFSTNVI</sequence>
<feature type="transmembrane region" description="Helical" evidence="1">
    <location>
        <begin position="39"/>
        <end position="58"/>
    </location>
</feature>
<keyword evidence="1" id="KW-1133">Transmembrane helix</keyword>
<keyword evidence="1" id="KW-0472">Membrane</keyword>
<dbReference type="PATRIC" id="fig|1502.174.peg.1619"/>
<dbReference type="RefSeq" id="WP_060795775.1">
    <property type="nucleotide sequence ID" value="NZ_KQ956222.1"/>
</dbReference>
<name>A0A133N6B6_CLOPF</name>
<dbReference type="AlphaFoldDB" id="A0A133N6B6"/>
<evidence type="ECO:0000313" key="2">
    <source>
        <dbReference type="EMBL" id="KXA11817.1"/>
    </source>
</evidence>
<evidence type="ECO:0000313" key="3">
    <source>
        <dbReference type="Proteomes" id="UP000070646"/>
    </source>
</evidence>
<evidence type="ECO:0000256" key="1">
    <source>
        <dbReference type="SAM" id="Phobius"/>
    </source>
</evidence>
<gene>
    <name evidence="2" type="ORF">HMPREF3222_01606</name>
</gene>
<protein>
    <submittedName>
        <fullName evidence="2">Uncharacterized protein</fullName>
    </submittedName>
</protein>